<keyword evidence="3" id="KW-1185">Reference proteome</keyword>
<dbReference type="Proteomes" id="UP001066276">
    <property type="component" value="Chromosome 9"/>
</dbReference>
<protein>
    <submittedName>
        <fullName evidence="2">Uncharacterized protein</fullName>
    </submittedName>
</protein>
<evidence type="ECO:0000313" key="2">
    <source>
        <dbReference type="EMBL" id="KAJ1109546.1"/>
    </source>
</evidence>
<comment type="caution">
    <text evidence="2">The sequence shown here is derived from an EMBL/GenBank/DDBJ whole genome shotgun (WGS) entry which is preliminary data.</text>
</comment>
<feature type="region of interest" description="Disordered" evidence="1">
    <location>
        <begin position="1"/>
        <end position="25"/>
    </location>
</feature>
<dbReference type="EMBL" id="JANPWB010000013">
    <property type="protein sequence ID" value="KAJ1109546.1"/>
    <property type="molecule type" value="Genomic_DNA"/>
</dbReference>
<accession>A0AAV7N0L9</accession>
<sequence length="108" mass="12283">MHEERSSSLLLGQSAGKQKMRVGVRAPSVNRLEEMVRSRATRLTSGKPSGPELHARHQQLVFEEPSTSHCAEFVMQNYGLEDEVLDYQDEEELEEGKLVQQRVVKKGF</sequence>
<dbReference type="AlphaFoldDB" id="A0AAV7N0L9"/>
<name>A0AAV7N0L9_PLEWA</name>
<gene>
    <name evidence="2" type="ORF">NDU88_006906</name>
</gene>
<evidence type="ECO:0000313" key="3">
    <source>
        <dbReference type="Proteomes" id="UP001066276"/>
    </source>
</evidence>
<reference evidence="2" key="1">
    <citation type="journal article" date="2022" name="bioRxiv">
        <title>Sequencing and chromosome-scale assembly of the giantPleurodeles waltlgenome.</title>
        <authorList>
            <person name="Brown T."/>
            <person name="Elewa A."/>
            <person name="Iarovenko S."/>
            <person name="Subramanian E."/>
            <person name="Araus A.J."/>
            <person name="Petzold A."/>
            <person name="Susuki M."/>
            <person name="Suzuki K.-i.T."/>
            <person name="Hayashi T."/>
            <person name="Toyoda A."/>
            <person name="Oliveira C."/>
            <person name="Osipova E."/>
            <person name="Leigh N.D."/>
            <person name="Simon A."/>
            <person name="Yun M.H."/>
        </authorList>
    </citation>
    <scope>NUCLEOTIDE SEQUENCE</scope>
    <source>
        <strain evidence="2">20211129_DDA</strain>
        <tissue evidence="2">Liver</tissue>
    </source>
</reference>
<proteinExistence type="predicted"/>
<organism evidence="2 3">
    <name type="scientific">Pleurodeles waltl</name>
    <name type="common">Iberian ribbed newt</name>
    <dbReference type="NCBI Taxonomy" id="8319"/>
    <lineage>
        <taxon>Eukaryota</taxon>
        <taxon>Metazoa</taxon>
        <taxon>Chordata</taxon>
        <taxon>Craniata</taxon>
        <taxon>Vertebrata</taxon>
        <taxon>Euteleostomi</taxon>
        <taxon>Amphibia</taxon>
        <taxon>Batrachia</taxon>
        <taxon>Caudata</taxon>
        <taxon>Salamandroidea</taxon>
        <taxon>Salamandridae</taxon>
        <taxon>Pleurodelinae</taxon>
        <taxon>Pleurodeles</taxon>
    </lineage>
</organism>
<evidence type="ECO:0000256" key="1">
    <source>
        <dbReference type="SAM" id="MobiDB-lite"/>
    </source>
</evidence>